<name>A0A9D4EF20_DREPO</name>
<accession>A0A9D4EF20</accession>
<dbReference type="EMBL" id="JAIWYP010000009">
    <property type="protein sequence ID" value="KAH3778493.1"/>
    <property type="molecule type" value="Genomic_DNA"/>
</dbReference>
<evidence type="ECO:0000313" key="2">
    <source>
        <dbReference type="Proteomes" id="UP000828390"/>
    </source>
</evidence>
<organism evidence="1 2">
    <name type="scientific">Dreissena polymorpha</name>
    <name type="common">Zebra mussel</name>
    <name type="synonym">Mytilus polymorpha</name>
    <dbReference type="NCBI Taxonomy" id="45954"/>
    <lineage>
        <taxon>Eukaryota</taxon>
        <taxon>Metazoa</taxon>
        <taxon>Spiralia</taxon>
        <taxon>Lophotrochozoa</taxon>
        <taxon>Mollusca</taxon>
        <taxon>Bivalvia</taxon>
        <taxon>Autobranchia</taxon>
        <taxon>Heteroconchia</taxon>
        <taxon>Euheterodonta</taxon>
        <taxon>Imparidentia</taxon>
        <taxon>Neoheterodontei</taxon>
        <taxon>Myida</taxon>
        <taxon>Dreissenoidea</taxon>
        <taxon>Dreissenidae</taxon>
        <taxon>Dreissena</taxon>
    </lineage>
</organism>
<sequence>MQHRAIRAFHGVPKHAPNIVINGEVGLQTTFARHHIGMLRLWDRLVKMPDDGLTKRVFNWDFSQNKV</sequence>
<evidence type="ECO:0000313" key="1">
    <source>
        <dbReference type="EMBL" id="KAH3778493.1"/>
    </source>
</evidence>
<proteinExistence type="predicted"/>
<dbReference type="AlphaFoldDB" id="A0A9D4EF20"/>
<gene>
    <name evidence="1" type="ORF">DPMN_179953</name>
</gene>
<protein>
    <submittedName>
        <fullName evidence="1">Uncharacterized protein</fullName>
    </submittedName>
</protein>
<reference evidence="1" key="2">
    <citation type="submission" date="2020-11" db="EMBL/GenBank/DDBJ databases">
        <authorList>
            <person name="McCartney M.A."/>
            <person name="Auch B."/>
            <person name="Kono T."/>
            <person name="Mallez S."/>
            <person name="Becker A."/>
            <person name="Gohl D.M."/>
            <person name="Silverstein K.A.T."/>
            <person name="Koren S."/>
            <person name="Bechman K.B."/>
            <person name="Herman A."/>
            <person name="Abrahante J.E."/>
            <person name="Garbe J."/>
        </authorList>
    </citation>
    <scope>NUCLEOTIDE SEQUENCE</scope>
    <source>
        <strain evidence="1">Duluth1</strain>
        <tissue evidence="1">Whole animal</tissue>
    </source>
</reference>
<reference evidence="1" key="1">
    <citation type="journal article" date="2019" name="bioRxiv">
        <title>The Genome of the Zebra Mussel, Dreissena polymorpha: A Resource for Invasive Species Research.</title>
        <authorList>
            <person name="McCartney M.A."/>
            <person name="Auch B."/>
            <person name="Kono T."/>
            <person name="Mallez S."/>
            <person name="Zhang Y."/>
            <person name="Obille A."/>
            <person name="Becker A."/>
            <person name="Abrahante J.E."/>
            <person name="Garbe J."/>
            <person name="Badalamenti J.P."/>
            <person name="Herman A."/>
            <person name="Mangelson H."/>
            <person name="Liachko I."/>
            <person name="Sullivan S."/>
            <person name="Sone E.D."/>
            <person name="Koren S."/>
            <person name="Silverstein K.A.T."/>
            <person name="Beckman K.B."/>
            <person name="Gohl D.M."/>
        </authorList>
    </citation>
    <scope>NUCLEOTIDE SEQUENCE</scope>
    <source>
        <strain evidence="1">Duluth1</strain>
        <tissue evidence="1">Whole animal</tissue>
    </source>
</reference>
<dbReference type="Proteomes" id="UP000828390">
    <property type="component" value="Unassembled WGS sequence"/>
</dbReference>
<keyword evidence="2" id="KW-1185">Reference proteome</keyword>
<comment type="caution">
    <text evidence="1">The sequence shown here is derived from an EMBL/GenBank/DDBJ whole genome shotgun (WGS) entry which is preliminary data.</text>
</comment>